<name>A0A4E9EQP4_GIBZA</name>
<dbReference type="PANTHER" id="PTHR24096">
    <property type="entry name" value="LONG-CHAIN-FATTY-ACID--COA LIGASE"/>
    <property type="match status" value="1"/>
</dbReference>
<dbReference type="GO" id="GO:0005384">
    <property type="term" value="F:manganese ion transmembrane transporter activity"/>
    <property type="evidence" value="ECO:0007669"/>
    <property type="project" value="InterPro"/>
</dbReference>
<evidence type="ECO:0000313" key="10">
    <source>
        <dbReference type="EMBL" id="VIO64362.1"/>
    </source>
</evidence>
<keyword evidence="5 6" id="KW-0472">Membrane</keyword>
<dbReference type="Gene3D" id="3.40.50.12780">
    <property type="entry name" value="N-terminal domain of ligase-like"/>
    <property type="match status" value="1"/>
</dbReference>
<evidence type="ECO:0000256" key="5">
    <source>
        <dbReference type="ARBA" id="ARBA00023136"/>
    </source>
</evidence>
<feature type="domain" description="AMP-dependent synthetase/ligase" evidence="7">
    <location>
        <begin position="121"/>
        <end position="532"/>
    </location>
</feature>
<feature type="domain" description="AMP-binding enzyme C-terminal" evidence="8">
    <location>
        <begin position="594"/>
        <end position="677"/>
    </location>
</feature>
<comment type="similarity">
    <text evidence="2">Belongs to the CCC1 family.</text>
</comment>
<dbReference type="InterPro" id="IPR000873">
    <property type="entry name" value="AMP-dep_synth/lig_dom"/>
</dbReference>
<sequence>MIEELDKASAVHTEVEGLGLFDPGARCNFILTLGSRNNSLAYASGCLFGTWRERGEDIHTTQEDTYTTQSTMATETPQPAYVGQPANVPGANIFDFIFSNPFQNESDFVPRARRVPKIRDDQPIFTDHANDRPLTFSRVKRDALTLAANLQSLGLDPNALETLPPTASCTGPEVAPVVLIQLPNCLPFATLFMGTVAAGLTATLASPSLTTTELAWVIKNSRPRVLFTAKALLDTVEKALESQEDEAYKNSVRVYTVDVARDMYPISPASHAEDGDWRNLVVNTSNSLTAGHSFAPESAATRTAVILWSSGTSGRSKGVLLSHQAINFSLASLWHDADFYKSHQRWLGYVPFYHVFGLTNIFLLAFATGSSVFTMPAFKLDTVLSAIPRRQITYLHMAPPVAVMLAKSPVVEPFARRDARGRNAFSSVVGGMTGGAPLGHEVVEKVFRRLGFLVRLGYGMSEACSITVQRGLREKDMHGYKNDTGKPHWGVELMIAASGEVDSASDDSTTKAAPFGAPGEILVRSPGLMTAYVPTQGLGSMETPDMSVTAEALTADGWLRTGDVGTLDAEGNLCITDRIKELIKVRAFQVAPAELEAILCSADSVADAGVVGVYDKTEATEWPRAYVVAADQNKSEADLKTLAHDLKTLVESHAARYKWLVGGIVFVKAIPKSPSGKILRRVIRDGGVQGFEVMPYQRKKRDAKLPLLFYSTTMTHISETRPLLPSEPAIERSISYQSNYTPYDTRALHPCQSKHEECHVDYSDILRDIIIGFSDGLTVPFALTAGLSSLGSAKVVIIAGLAELFSGMISMGLGAYLAAVTERDAYHSQAEKKEFAVHNRPADERTGVYDVLQKYNVSRSSAAPLVDELCKNPTEWVRFMMDFELKLEEPNVHRAWISAVTMGLSYFIGGLIPMIPYFVMPRVREALLVSIGITVAVLLVFGYVKNYVAIRNHRAGVWGAVQTLVIGMLAAGTSYAIVRGLDSGDV</sequence>
<dbReference type="InterPro" id="IPR025110">
    <property type="entry name" value="AMP-bd_C"/>
</dbReference>
<organism evidence="10">
    <name type="scientific">Gibberella zeae</name>
    <name type="common">Wheat head blight fungus</name>
    <name type="synonym">Fusarium graminearum</name>
    <dbReference type="NCBI Taxonomy" id="5518"/>
    <lineage>
        <taxon>Eukaryota</taxon>
        <taxon>Fungi</taxon>
        <taxon>Dikarya</taxon>
        <taxon>Ascomycota</taxon>
        <taxon>Pezizomycotina</taxon>
        <taxon>Sordariomycetes</taxon>
        <taxon>Hypocreomycetidae</taxon>
        <taxon>Hypocreales</taxon>
        <taxon>Nectriaceae</taxon>
        <taxon>Fusarium</taxon>
    </lineage>
</organism>
<dbReference type="EMBL" id="CAAKMV010000196">
    <property type="protein sequence ID" value="VIO64362.1"/>
    <property type="molecule type" value="Genomic_DNA"/>
</dbReference>
<evidence type="ECO:0000259" key="8">
    <source>
        <dbReference type="Pfam" id="PF13193"/>
    </source>
</evidence>
<dbReference type="Pfam" id="PF13193">
    <property type="entry name" value="AMP-binding_C"/>
    <property type="match status" value="1"/>
</dbReference>
<dbReference type="PANTHER" id="PTHR24096:SF295">
    <property type="entry name" value="ACETYL-COA SYNTHETASE-LIKE PROTEIN"/>
    <property type="match status" value="1"/>
</dbReference>
<feature type="transmembrane region" description="Helical" evidence="6">
    <location>
        <begin position="795"/>
        <end position="819"/>
    </location>
</feature>
<comment type="subcellular location">
    <subcellularLocation>
        <location evidence="1">Endomembrane system</location>
        <topology evidence="1">Multi-pass membrane protein</topology>
    </subcellularLocation>
</comment>
<dbReference type="GO" id="GO:0030026">
    <property type="term" value="P:intracellular manganese ion homeostasis"/>
    <property type="evidence" value="ECO:0007669"/>
    <property type="project" value="InterPro"/>
</dbReference>
<feature type="transmembrane region" description="Helical" evidence="6">
    <location>
        <begin position="956"/>
        <end position="978"/>
    </location>
</feature>
<accession>A0A4E9EQP4</accession>
<dbReference type="AlphaFoldDB" id="A0A4E9EQP4"/>
<dbReference type="Pfam" id="PF00501">
    <property type="entry name" value="AMP-binding"/>
    <property type="match status" value="1"/>
</dbReference>
<dbReference type="Pfam" id="PF01988">
    <property type="entry name" value="VIT1"/>
    <property type="match status" value="1"/>
</dbReference>
<feature type="transmembrane region" description="Helical" evidence="6">
    <location>
        <begin position="926"/>
        <end position="944"/>
    </location>
</feature>
<dbReference type="InterPro" id="IPR042099">
    <property type="entry name" value="ANL_N_sf"/>
</dbReference>
<dbReference type="CDD" id="cd02435">
    <property type="entry name" value="CCC1"/>
    <property type="match status" value="1"/>
</dbReference>
<evidence type="ECO:0000256" key="3">
    <source>
        <dbReference type="ARBA" id="ARBA00022692"/>
    </source>
</evidence>
<dbReference type="InterPro" id="IPR008217">
    <property type="entry name" value="Ccc1_fam"/>
</dbReference>
<dbReference type="GO" id="GO:0016405">
    <property type="term" value="F:CoA-ligase activity"/>
    <property type="evidence" value="ECO:0007669"/>
    <property type="project" value="TreeGrafter"/>
</dbReference>
<dbReference type="SUPFAM" id="SSF56801">
    <property type="entry name" value="Acetyl-CoA synthetase-like"/>
    <property type="match status" value="1"/>
</dbReference>
<evidence type="ECO:0000256" key="6">
    <source>
        <dbReference type="SAM" id="Phobius"/>
    </source>
</evidence>
<gene>
    <name evidence="10" type="ORF">FUG_LOCUS562507</name>
    <name evidence="9" type="ORF">MDCFG202_LOCUS185421</name>
</gene>
<dbReference type="GO" id="GO:0012505">
    <property type="term" value="C:endomembrane system"/>
    <property type="evidence" value="ECO:0007669"/>
    <property type="project" value="UniProtKB-SubCell"/>
</dbReference>
<dbReference type="EMBL" id="CAJPIJ010000112">
    <property type="protein sequence ID" value="CAG1979461.1"/>
    <property type="molecule type" value="Genomic_DNA"/>
</dbReference>
<dbReference type="Proteomes" id="UP000746612">
    <property type="component" value="Unassembled WGS sequence"/>
</dbReference>
<proteinExistence type="inferred from homology"/>
<evidence type="ECO:0000256" key="1">
    <source>
        <dbReference type="ARBA" id="ARBA00004127"/>
    </source>
</evidence>
<reference evidence="10" key="1">
    <citation type="submission" date="2019-04" db="EMBL/GenBank/DDBJ databases">
        <authorList>
            <person name="Melise S."/>
            <person name="Noan J."/>
            <person name="Okalmin O."/>
        </authorList>
    </citation>
    <scope>NUCLEOTIDE SEQUENCE</scope>
    <source>
        <strain evidence="10">FN9</strain>
    </source>
</reference>
<evidence type="ECO:0000256" key="4">
    <source>
        <dbReference type="ARBA" id="ARBA00022989"/>
    </source>
</evidence>
<reference evidence="9" key="2">
    <citation type="submission" date="2021-03" db="EMBL/GenBank/DDBJ databases">
        <authorList>
            <person name="Alouane T."/>
            <person name="Langin T."/>
            <person name="Bonhomme L."/>
        </authorList>
    </citation>
    <scope>NUCLEOTIDE SEQUENCE</scope>
    <source>
        <strain evidence="9">MDC_Fg202</strain>
    </source>
</reference>
<evidence type="ECO:0008006" key="11">
    <source>
        <dbReference type="Google" id="ProtNLM"/>
    </source>
</evidence>
<feature type="transmembrane region" description="Helical" evidence="6">
    <location>
        <begin position="895"/>
        <end position="920"/>
    </location>
</feature>
<dbReference type="Gene3D" id="3.30.300.30">
    <property type="match status" value="1"/>
</dbReference>
<keyword evidence="3 6" id="KW-0812">Transmembrane</keyword>
<keyword evidence="4 6" id="KW-1133">Transmembrane helix</keyword>
<evidence type="ECO:0000259" key="7">
    <source>
        <dbReference type="Pfam" id="PF00501"/>
    </source>
</evidence>
<evidence type="ECO:0000256" key="2">
    <source>
        <dbReference type="ARBA" id="ARBA00007049"/>
    </source>
</evidence>
<evidence type="ECO:0000313" key="9">
    <source>
        <dbReference type="EMBL" id="CAG1979461.1"/>
    </source>
</evidence>
<dbReference type="GO" id="GO:0019748">
    <property type="term" value="P:secondary metabolic process"/>
    <property type="evidence" value="ECO:0007669"/>
    <property type="project" value="TreeGrafter"/>
</dbReference>
<protein>
    <recommendedName>
        <fullName evidence="11">AMP-dependent synthetase/ligase domain-containing protein</fullName>
    </recommendedName>
</protein>
<dbReference type="InterPro" id="IPR020845">
    <property type="entry name" value="AMP-binding_CS"/>
</dbReference>
<dbReference type="PROSITE" id="PS00455">
    <property type="entry name" value="AMP_BINDING"/>
    <property type="match status" value="1"/>
</dbReference>
<dbReference type="InterPro" id="IPR045851">
    <property type="entry name" value="AMP-bd_C_sf"/>
</dbReference>